<dbReference type="Gene3D" id="1.10.10.10">
    <property type="entry name" value="Winged helix-like DNA-binding domain superfamily/Winged helix DNA-binding domain"/>
    <property type="match status" value="1"/>
</dbReference>
<evidence type="ECO:0000256" key="4">
    <source>
        <dbReference type="ARBA" id="ARBA00023163"/>
    </source>
</evidence>
<gene>
    <name evidence="10" type="ORF">EFD55_17090</name>
    <name evidence="9" type="ORF">FHS26_003410</name>
</gene>
<accession>A0A3R9AR87</accession>
<keyword evidence="4" id="KW-0804">Transcription</keyword>
<feature type="domain" description="HTH lysR-type" evidence="8">
    <location>
        <begin position="1"/>
        <end position="59"/>
    </location>
</feature>
<dbReference type="GO" id="GO:0006351">
    <property type="term" value="P:DNA-templated transcription"/>
    <property type="evidence" value="ECO:0007669"/>
    <property type="project" value="TreeGrafter"/>
</dbReference>
<dbReference type="InterPro" id="IPR000847">
    <property type="entry name" value="LysR_HTH_N"/>
</dbReference>
<keyword evidence="12" id="KW-1185">Reference proteome</keyword>
<dbReference type="InterPro" id="IPR036388">
    <property type="entry name" value="WH-like_DNA-bd_sf"/>
</dbReference>
<dbReference type="SUPFAM" id="SSF53850">
    <property type="entry name" value="Periplasmic binding protein-like II"/>
    <property type="match status" value="1"/>
</dbReference>
<dbReference type="Proteomes" id="UP000277279">
    <property type="component" value="Unassembled WGS sequence"/>
</dbReference>
<proteinExistence type="inferred from homology"/>
<evidence type="ECO:0000259" key="8">
    <source>
        <dbReference type="PROSITE" id="PS50931"/>
    </source>
</evidence>
<keyword evidence="2" id="KW-0805">Transcription regulation</keyword>
<sequence length="308" mass="33316">MDRLDAMTVLLAVVEQGSLSAASRHLRSPLATVSRKVSELEAHLNAQLLQRTNRRIALTEAGRSYVEAAREILDRVEEAERTAAGEYSAPKGELTMTAPIVFGRLHVLPVVVDFLKAYPDINLRLMLGDRLSNLVEDHIDVALRIGNLPDSNLIATRLGAIRRTVYASPDYLTQHAAPRHPGDLATHDCITFEGMASTVSWTFTDGKRDLAVPIRSRLAVNTAEAAVDAAVAGLGVTRVLSYQAALAEMAGLLVPLLADFEPQPAPVHLVYPSQGLVPLKLRALIDFATPRLRATLSKDQASLPSSAL</sequence>
<dbReference type="FunFam" id="1.10.10.10:FF:000001">
    <property type="entry name" value="LysR family transcriptional regulator"/>
    <property type="match status" value="1"/>
</dbReference>
<dbReference type="EMBL" id="JACHXH010000011">
    <property type="protein sequence ID" value="MBB3135664.1"/>
    <property type="molecule type" value="Genomic_DNA"/>
</dbReference>
<evidence type="ECO:0000256" key="3">
    <source>
        <dbReference type="ARBA" id="ARBA00023125"/>
    </source>
</evidence>
<dbReference type="RefSeq" id="WP_125846230.1">
    <property type="nucleotide sequence ID" value="NZ_JACHXH010000011.1"/>
</dbReference>
<evidence type="ECO:0000313" key="12">
    <source>
        <dbReference type="Proteomes" id="UP000518315"/>
    </source>
</evidence>
<dbReference type="InterPro" id="IPR058163">
    <property type="entry name" value="LysR-type_TF_proteobact-type"/>
</dbReference>
<evidence type="ECO:0000256" key="7">
    <source>
        <dbReference type="ARBA" id="ARBA00083243"/>
    </source>
</evidence>
<dbReference type="InterPro" id="IPR036390">
    <property type="entry name" value="WH_DNA-bd_sf"/>
</dbReference>
<dbReference type="AlphaFoldDB" id="A0A3R9AR87"/>
<evidence type="ECO:0000313" key="9">
    <source>
        <dbReference type="EMBL" id="MBB3135664.1"/>
    </source>
</evidence>
<dbReference type="EMBL" id="RJJT01000011">
    <property type="protein sequence ID" value="RSB76142.1"/>
    <property type="molecule type" value="Genomic_DNA"/>
</dbReference>
<dbReference type="Gene3D" id="3.40.190.290">
    <property type="match status" value="1"/>
</dbReference>
<organism evidence="10 11">
    <name type="scientific">Rhizobium pisi</name>
    <dbReference type="NCBI Taxonomy" id="574561"/>
    <lineage>
        <taxon>Bacteria</taxon>
        <taxon>Pseudomonadati</taxon>
        <taxon>Pseudomonadota</taxon>
        <taxon>Alphaproteobacteria</taxon>
        <taxon>Hyphomicrobiales</taxon>
        <taxon>Rhizobiaceae</taxon>
        <taxon>Rhizobium/Agrobacterium group</taxon>
        <taxon>Rhizobium</taxon>
    </lineage>
</organism>
<dbReference type="OrthoDB" id="9786526at2"/>
<evidence type="ECO:0000256" key="2">
    <source>
        <dbReference type="ARBA" id="ARBA00023015"/>
    </source>
</evidence>
<dbReference type="Proteomes" id="UP000518315">
    <property type="component" value="Unassembled WGS sequence"/>
</dbReference>
<comment type="function">
    <text evidence="5">Transcriptional regulator of the ttuABCDE tartrate utilization operon.</text>
</comment>
<evidence type="ECO:0000313" key="11">
    <source>
        <dbReference type="Proteomes" id="UP000277279"/>
    </source>
</evidence>
<reference evidence="10 11" key="1">
    <citation type="submission" date="2018-11" db="EMBL/GenBank/DDBJ databases">
        <authorList>
            <person name="Huo Y."/>
        </authorList>
    </citation>
    <scope>NUCLEOTIDE SEQUENCE [LARGE SCALE GENOMIC DNA]</scope>
    <source>
        <strain evidence="10 11">DSM 30132</strain>
    </source>
</reference>
<reference evidence="9 12" key="2">
    <citation type="submission" date="2020-08" db="EMBL/GenBank/DDBJ databases">
        <title>Genomic Encyclopedia of Type Strains, Phase III (KMG-III): the genomes of soil and plant-associated and newly described type strains.</title>
        <authorList>
            <person name="Whitman W."/>
        </authorList>
    </citation>
    <scope>NUCLEOTIDE SEQUENCE [LARGE SCALE GENOMIC DNA]</scope>
    <source>
        <strain evidence="9 12">CECT 4113</strain>
    </source>
</reference>
<dbReference type="PROSITE" id="PS50931">
    <property type="entry name" value="HTH_LYSR"/>
    <property type="match status" value="1"/>
</dbReference>
<dbReference type="PANTHER" id="PTHR30537">
    <property type="entry name" value="HTH-TYPE TRANSCRIPTIONAL REGULATOR"/>
    <property type="match status" value="1"/>
</dbReference>
<evidence type="ECO:0000256" key="1">
    <source>
        <dbReference type="ARBA" id="ARBA00009437"/>
    </source>
</evidence>
<keyword evidence="3 9" id="KW-0238">DNA-binding</keyword>
<comment type="similarity">
    <text evidence="1">Belongs to the LysR transcriptional regulatory family.</text>
</comment>
<dbReference type="Pfam" id="PF00126">
    <property type="entry name" value="HTH_1"/>
    <property type="match status" value="1"/>
</dbReference>
<dbReference type="PANTHER" id="PTHR30537:SF5">
    <property type="entry name" value="HTH-TYPE TRANSCRIPTIONAL ACTIVATOR TTDR-RELATED"/>
    <property type="match status" value="1"/>
</dbReference>
<dbReference type="SUPFAM" id="SSF46785">
    <property type="entry name" value="Winged helix' DNA-binding domain"/>
    <property type="match status" value="1"/>
</dbReference>
<protein>
    <recommendedName>
        <fullName evidence="6">HTH-type transcriptional regulator TtuA</fullName>
    </recommendedName>
    <alternativeName>
        <fullName evidence="7">Tartrate utilization transcriptional regulator</fullName>
    </alternativeName>
</protein>
<name>A0A3R9AR87_9HYPH</name>
<evidence type="ECO:0000256" key="6">
    <source>
        <dbReference type="ARBA" id="ARBA00067332"/>
    </source>
</evidence>
<evidence type="ECO:0000313" key="10">
    <source>
        <dbReference type="EMBL" id="RSB76142.1"/>
    </source>
</evidence>
<dbReference type="GO" id="GO:0003700">
    <property type="term" value="F:DNA-binding transcription factor activity"/>
    <property type="evidence" value="ECO:0007669"/>
    <property type="project" value="InterPro"/>
</dbReference>
<comment type="caution">
    <text evidence="10">The sequence shown here is derived from an EMBL/GenBank/DDBJ whole genome shotgun (WGS) entry which is preliminary data.</text>
</comment>
<dbReference type="GO" id="GO:0043565">
    <property type="term" value="F:sequence-specific DNA binding"/>
    <property type="evidence" value="ECO:0007669"/>
    <property type="project" value="TreeGrafter"/>
</dbReference>
<dbReference type="Pfam" id="PF03466">
    <property type="entry name" value="LysR_substrate"/>
    <property type="match status" value="1"/>
</dbReference>
<evidence type="ECO:0000256" key="5">
    <source>
        <dbReference type="ARBA" id="ARBA00054626"/>
    </source>
</evidence>
<dbReference type="InterPro" id="IPR005119">
    <property type="entry name" value="LysR_subst-bd"/>
</dbReference>
<dbReference type="CDD" id="cd08471">
    <property type="entry name" value="PBP2_CrgA_like_2"/>
    <property type="match status" value="1"/>
</dbReference>